<dbReference type="InterPro" id="IPR021958">
    <property type="entry name" value="DUF3575"/>
</dbReference>
<dbReference type="Pfam" id="PF12099">
    <property type="entry name" value="DUF3575"/>
    <property type="match status" value="1"/>
</dbReference>
<gene>
    <name evidence="2" type="ORF">AAAT34_01860</name>
</gene>
<keyword evidence="1" id="KW-0732">Signal</keyword>
<sequence length="184" mass="20181">MISKPLLGAAMGVCLFLMSSMPAHAQRIGLKTNVLYWAAMSPNMGAEFRINRHVTLNFEAMGSLLKAGKVDAKGLQFSPEARYWFSARPQAGHFVGVMAVASNYNLLLDDTRHKGDAWGAGLTYGYSFVLGRRWSLEATIGAGAVRVNEKKFADAAEEEPEHANNTKWAWAPLKAGVTFVYLLK</sequence>
<comment type="caution">
    <text evidence="2">The sequence shown here is derived from an EMBL/GenBank/DDBJ whole genome shotgun (WGS) entry which is preliminary data.</text>
</comment>
<evidence type="ECO:0000256" key="1">
    <source>
        <dbReference type="SAM" id="SignalP"/>
    </source>
</evidence>
<accession>A0ABV1FN22</accession>
<dbReference type="EMBL" id="JBBNFP010000003">
    <property type="protein sequence ID" value="MEQ2485798.1"/>
    <property type="molecule type" value="Genomic_DNA"/>
</dbReference>
<evidence type="ECO:0000313" key="2">
    <source>
        <dbReference type="EMBL" id="MEQ2485798.1"/>
    </source>
</evidence>
<feature type="signal peptide" evidence="1">
    <location>
        <begin position="1"/>
        <end position="25"/>
    </location>
</feature>
<evidence type="ECO:0000313" key="3">
    <source>
        <dbReference type="Proteomes" id="UP001487296"/>
    </source>
</evidence>
<dbReference type="Proteomes" id="UP001487296">
    <property type="component" value="Unassembled WGS sequence"/>
</dbReference>
<name>A0ABV1FN22_9BACT</name>
<dbReference type="SUPFAM" id="SSF103515">
    <property type="entry name" value="Autotransporter"/>
    <property type="match status" value="1"/>
</dbReference>
<proteinExistence type="predicted"/>
<keyword evidence="3" id="KW-1185">Reference proteome</keyword>
<organism evidence="2 3">
    <name type="scientific">Hallella faecis</name>
    <dbReference type="NCBI Taxonomy" id="2841596"/>
    <lineage>
        <taxon>Bacteria</taxon>
        <taxon>Pseudomonadati</taxon>
        <taxon>Bacteroidota</taxon>
        <taxon>Bacteroidia</taxon>
        <taxon>Bacteroidales</taxon>
        <taxon>Prevotellaceae</taxon>
        <taxon>Hallella</taxon>
    </lineage>
</organism>
<dbReference type="InterPro" id="IPR036709">
    <property type="entry name" value="Autotransporte_beta_dom_sf"/>
</dbReference>
<reference evidence="2 3" key="1">
    <citation type="submission" date="2024-04" db="EMBL/GenBank/DDBJ databases">
        <title>Human intestinal bacterial collection.</title>
        <authorList>
            <person name="Pauvert C."/>
            <person name="Hitch T.C.A."/>
            <person name="Clavel T."/>
        </authorList>
    </citation>
    <scope>NUCLEOTIDE SEQUENCE [LARGE SCALE GENOMIC DNA]</scope>
    <source>
        <strain evidence="2 3">CLA-AA-H145</strain>
    </source>
</reference>
<feature type="chain" id="PRO_5046828599" evidence="1">
    <location>
        <begin position="26"/>
        <end position="184"/>
    </location>
</feature>
<protein>
    <submittedName>
        <fullName evidence="2">DUF3575 domain-containing protein</fullName>
    </submittedName>
</protein>
<dbReference type="RefSeq" id="WP_215758791.1">
    <property type="nucleotide sequence ID" value="NZ_JAHKBE010000002.1"/>
</dbReference>